<evidence type="ECO:0000256" key="1">
    <source>
        <dbReference type="SAM" id="Phobius"/>
    </source>
</evidence>
<dbReference type="SUPFAM" id="SSF53756">
    <property type="entry name" value="UDP-Glycosyltransferase/glycogen phosphorylase"/>
    <property type="match status" value="1"/>
</dbReference>
<keyword evidence="1" id="KW-0472">Membrane</keyword>
<evidence type="ECO:0000313" key="3">
    <source>
        <dbReference type="EMBL" id="QNP29901.1"/>
    </source>
</evidence>
<keyword evidence="3" id="KW-0808">Transferase</keyword>
<name>A0A7H0F1I5_9CYAN</name>
<dbReference type="Pfam" id="PF00534">
    <property type="entry name" value="Glycos_transf_1"/>
    <property type="match status" value="1"/>
</dbReference>
<dbReference type="AlphaFoldDB" id="A0A7H0F1I5"/>
<sequence>MLQQRLAIVTFNFPPDFGAASFRMLSLVESIQKQASTRKIDLKITVVCAKPFRYKYNNKNEPGSSSPKHNLIRGLEDVDIIRLDVPMFGRGFVAESFSYLFFLIQALPVLIWNRPHLIFATSAKLLTSYLGALASLITGAILCVDIRDTFSENFLSFFRRQRKVLVYLILLYIENFVANRATSINLVSPGFSQLYDELLDSSKVSYFTNGVDEQFVEFYANSQHPSLKTFLNKTFNHTTNNTLVVRKTLDNKINSATLLEIDTVKQTNHTDKPKTILYAGNLGIGQDLLKLLEPLIEEKEIVEELIELKWSIKIMGDGAQAPALRELAKFPHLREIITVLRPIPRQELIREYGQVDALFLQVGSYRSLDMVIPSKIFEYAATGLPILAGVRGYTRDFIGQIPGVQFFTQKDIKSFLNQLKQIKTGWHNRDEFIEQYDRRNIMRKYADHLLSYIQASK</sequence>
<feature type="transmembrane region" description="Helical" evidence="1">
    <location>
        <begin position="164"/>
        <end position="182"/>
    </location>
</feature>
<keyword evidence="1" id="KW-1133">Transmembrane helix</keyword>
<keyword evidence="1" id="KW-0812">Transmembrane</keyword>
<organism evidence="3 4">
    <name type="scientific">Cylindrospermopsis curvispora GIHE-G1</name>
    <dbReference type="NCBI Taxonomy" id="2666332"/>
    <lineage>
        <taxon>Bacteria</taxon>
        <taxon>Bacillati</taxon>
        <taxon>Cyanobacteriota</taxon>
        <taxon>Cyanophyceae</taxon>
        <taxon>Nostocales</taxon>
        <taxon>Aphanizomenonaceae</taxon>
        <taxon>Cylindrospermopsis</taxon>
    </lineage>
</organism>
<dbReference type="KEGG" id="ccur:IAR63_02020"/>
<feature type="transmembrane region" description="Helical" evidence="1">
    <location>
        <begin position="125"/>
        <end position="144"/>
    </location>
</feature>
<protein>
    <submittedName>
        <fullName evidence="3">Glycosyltransferase</fullName>
    </submittedName>
</protein>
<accession>A0A7H0F1I5</accession>
<keyword evidence="4" id="KW-1185">Reference proteome</keyword>
<dbReference type="InterPro" id="IPR001296">
    <property type="entry name" value="Glyco_trans_1"/>
</dbReference>
<dbReference type="Proteomes" id="UP000516013">
    <property type="component" value="Chromosome"/>
</dbReference>
<dbReference type="EMBL" id="CP060822">
    <property type="protein sequence ID" value="QNP29901.1"/>
    <property type="molecule type" value="Genomic_DNA"/>
</dbReference>
<evidence type="ECO:0000259" key="2">
    <source>
        <dbReference type="Pfam" id="PF00534"/>
    </source>
</evidence>
<feature type="transmembrane region" description="Helical" evidence="1">
    <location>
        <begin position="92"/>
        <end position="113"/>
    </location>
</feature>
<dbReference type="Gene3D" id="3.40.50.2000">
    <property type="entry name" value="Glycogen Phosphorylase B"/>
    <property type="match status" value="2"/>
</dbReference>
<proteinExistence type="predicted"/>
<feature type="domain" description="Glycosyl transferase family 1" evidence="2">
    <location>
        <begin position="265"/>
        <end position="435"/>
    </location>
</feature>
<dbReference type="GO" id="GO:0016757">
    <property type="term" value="F:glycosyltransferase activity"/>
    <property type="evidence" value="ECO:0007669"/>
    <property type="project" value="InterPro"/>
</dbReference>
<dbReference type="RefSeq" id="WP_187706394.1">
    <property type="nucleotide sequence ID" value="NZ_CP060822.1"/>
</dbReference>
<gene>
    <name evidence="3" type="ORF">IAR63_02020</name>
</gene>
<reference evidence="3 4" key="1">
    <citation type="submission" date="2020-08" db="EMBL/GenBank/DDBJ databases">
        <title>Complete genome sequence of Raphidiopsis curvispora isolated from drinking water reservoir in South Korea.</title>
        <authorList>
            <person name="Jeong J."/>
        </authorList>
    </citation>
    <scope>NUCLEOTIDE SEQUENCE [LARGE SCALE GENOMIC DNA]</scope>
    <source>
        <strain evidence="3 4">GIHE-G1</strain>
    </source>
</reference>
<evidence type="ECO:0000313" key="4">
    <source>
        <dbReference type="Proteomes" id="UP000516013"/>
    </source>
</evidence>